<evidence type="ECO:0000313" key="5">
    <source>
        <dbReference type="Proteomes" id="UP000503462"/>
    </source>
</evidence>
<proteinExistence type="predicted"/>
<feature type="region of interest" description="Disordered" evidence="1">
    <location>
        <begin position="34"/>
        <end position="107"/>
    </location>
</feature>
<sequence length="337" mass="37990">MHELPKELSKSLRSWRGSVVRDSTDYDYRDDHLEEGVQADEKRPLSNVPLLPHGRYTRQEAPDNVHRQNWPQSPVSPAQPQSPQHQEPFMNRAGDVQSMGSPTQPRRAATFDKQTEALKRSILDQTKVEDLDGAASRLDDDPNPLTPSEFYELMGFIPADQASAHPKHIAVPNSLFAKIKSEYDALDFRYHMFNILTYFLMTLQLLLSAVFIILGSLGSVDSHIAVAVLGAISTVVAGVLALMKGQGLPNRLRQGRDSLGMVLFEAQELWWDVGAGRKILYKNVRKVREDYLRVMDDYRKNHPDSWNVDPSTNKIGSLTHPSKKAGWASRLTLPLTR</sequence>
<evidence type="ECO:0000313" key="4">
    <source>
        <dbReference type="EMBL" id="QIX01514.1"/>
    </source>
</evidence>
<keyword evidence="2" id="KW-0472">Membrane</keyword>
<evidence type="ECO:0000256" key="1">
    <source>
        <dbReference type="SAM" id="MobiDB-lite"/>
    </source>
</evidence>
<feature type="transmembrane region" description="Helical" evidence="2">
    <location>
        <begin position="223"/>
        <end position="243"/>
    </location>
</feature>
<gene>
    <name evidence="4" type="ORF">AMS68_007031</name>
</gene>
<dbReference type="EMBL" id="CP051143">
    <property type="protein sequence ID" value="QIX01514.1"/>
    <property type="molecule type" value="Genomic_DNA"/>
</dbReference>
<feature type="compositionally biased region" description="Low complexity" evidence="1">
    <location>
        <begin position="71"/>
        <end position="88"/>
    </location>
</feature>
<keyword evidence="2" id="KW-0812">Transmembrane</keyword>
<evidence type="ECO:0000256" key="2">
    <source>
        <dbReference type="SAM" id="Phobius"/>
    </source>
</evidence>
<keyword evidence="5" id="KW-1185">Reference proteome</keyword>
<dbReference type="AlphaFoldDB" id="A0A6H0Y3C6"/>
<reference evidence="4 5" key="1">
    <citation type="journal article" date="2016" name="Sci. Rep.">
        <title>Peltaster fructicola genome reveals evolution from an invasive phytopathogen to an ectophytic parasite.</title>
        <authorList>
            <person name="Xu C."/>
            <person name="Chen H."/>
            <person name="Gleason M.L."/>
            <person name="Xu J.R."/>
            <person name="Liu H."/>
            <person name="Zhang R."/>
            <person name="Sun G."/>
        </authorList>
    </citation>
    <scope>NUCLEOTIDE SEQUENCE [LARGE SCALE GENOMIC DNA]</scope>
    <source>
        <strain evidence="4 5">LNHT1506</strain>
    </source>
</reference>
<protein>
    <recommendedName>
        <fullName evidence="3">SMODS and SLOG-associating 2TM effector domain-containing protein</fullName>
    </recommendedName>
</protein>
<feature type="compositionally biased region" description="Basic and acidic residues" evidence="1">
    <location>
        <begin position="34"/>
        <end position="44"/>
    </location>
</feature>
<dbReference type="OrthoDB" id="4472872at2759"/>
<dbReference type="InterPro" id="IPR041622">
    <property type="entry name" value="SLATT_fungi"/>
</dbReference>
<evidence type="ECO:0000259" key="3">
    <source>
        <dbReference type="Pfam" id="PF18142"/>
    </source>
</evidence>
<feature type="domain" description="SMODS and SLOG-associating 2TM effector" evidence="3">
    <location>
        <begin position="179"/>
        <end position="295"/>
    </location>
</feature>
<organism evidence="4 5">
    <name type="scientific">Peltaster fructicola</name>
    <dbReference type="NCBI Taxonomy" id="286661"/>
    <lineage>
        <taxon>Eukaryota</taxon>
        <taxon>Fungi</taxon>
        <taxon>Dikarya</taxon>
        <taxon>Ascomycota</taxon>
        <taxon>Pezizomycotina</taxon>
        <taxon>Dothideomycetes</taxon>
        <taxon>Dothideomycetes incertae sedis</taxon>
        <taxon>Peltaster</taxon>
    </lineage>
</organism>
<dbReference type="NCBIfam" id="NF033635">
    <property type="entry name" value="SLATT_fungal"/>
    <property type="match status" value="1"/>
</dbReference>
<dbReference type="Proteomes" id="UP000503462">
    <property type="component" value="Chromosome 5"/>
</dbReference>
<feature type="transmembrane region" description="Helical" evidence="2">
    <location>
        <begin position="195"/>
        <end position="217"/>
    </location>
</feature>
<feature type="compositionally biased region" description="Basic and acidic residues" evidence="1">
    <location>
        <begin position="57"/>
        <end position="66"/>
    </location>
</feature>
<keyword evidence="2" id="KW-1133">Transmembrane helix</keyword>
<dbReference type="PANTHER" id="PTHR38793:SF3">
    <property type="entry name" value="SMODS AND SLOG-ASSOCIATING 2TM EFFECTOR DOMAIN-CONTAINING PROTEIN"/>
    <property type="match status" value="1"/>
</dbReference>
<accession>A0A6H0Y3C6</accession>
<dbReference type="Pfam" id="PF18142">
    <property type="entry name" value="SLATT_fungal"/>
    <property type="match status" value="1"/>
</dbReference>
<dbReference type="PANTHER" id="PTHR38793">
    <property type="entry name" value="SLATT_FUNGAL DOMAIN-CONTAINING PROTEIN-RELATED"/>
    <property type="match status" value="1"/>
</dbReference>
<name>A0A6H0Y3C6_9PEZI</name>